<dbReference type="RefSeq" id="WP_018030295.1">
    <property type="nucleotide sequence ID" value="NZ_LS483343.1"/>
</dbReference>
<dbReference type="EMBL" id="LS483343">
    <property type="protein sequence ID" value="SQF40872.1"/>
    <property type="molecule type" value="Genomic_DNA"/>
</dbReference>
<dbReference type="PANTHER" id="PTHR33990">
    <property type="entry name" value="PROTEIN YJDN-RELATED"/>
    <property type="match status" value="1"/>
</dbReference>
<evidence type="ECO:0000259" key="1">
    <source>
        <dbReference type="Pfam" id="PF06983"/>
    </source>
</evidence>
<feature type="domain" description="PhnB-like" evidence="1">
    <location>
        <begin position="9"/>
        <end position="132"/>
    </location>
</feature>
<dbReference type="Gene3D" id="3.10.180.10">
    <property type="entry name" value="2,3-Dihydroxybiphenyl 1,2-Dioxygenase, domain 1"/>
    <property type="match status" value="1"/>
</dbReference>
<accession>A0A2X3Y238</accession>
<gene>
    <name evidence="2" type="ORF">NCTC12278_01451</name>
</gene>
<protein>
    <submittedName>
        <fullName evidence="2">Glyoxalase/bleomycin resistance protein/dioxygenase superfamily protein</fullName>
    </submittedName>
</protein>
<dbReference type="Proteomes" id="UP000249495">
    <property type="component" value="Chromosome 1"/>
</dbReference>
<reference evidence="2 3" key="1">
    <citation type="submission" date="2018-06" db="EMBL/GenBank/DDBJ databases">
        <authorList>
            <consortium name="Pathogen Informatics"/>
            <person name="Doyle S."/>
        </authorList>
    </citation>
    <scope>NUCLEOTIDE SEQUENCE [LARGE SCALE GENOMIC DNA]</scope>
    <source>
        <strain evidence="2 3">NCTC12278</strain>
    </source>
</reference>
<dbReference type="OrthoDB" id="9795306at2"/>
<dbReference type="AlphaFoldDB" id="A0A2X3Y238"/>
<dbReference type="Pfam" id="PF06983">
    <property type="entry name" value="3-dmu-9_3-mt"/>
    <property type="match status" value="1"/>
</dbReference>
<dbReference type="InterPro" id="IPR029068">
    <property type="entry name" value="Glyas_Bleomycin-R_OHBP_Dase"/>
</dbReference>
<dbReference type="STRING" id="1123303.GCA_000372425_00968"/>
<dbReference type="CDD" id="cd06588">
    <property type="entry name" value="PhnB_like"/>
    <property type="match status" value="1"/>
</dbReference>
<organism evidence="2 3">
    <name type="scientific">Streptococcus ferus</name>
    <dbReference type="NCBI Taxonomy" id="1345"/>
    <lineage>
        <taxon>Bacteria</taxon>
        <taxon>Bacillati</taxon>
        <taxon>Bacillota</taxon>
        <taxon>Bacilli</taxon>
        <taxon>Lactobacillales</taxon>
        <taxon>Streptococcaceae</taxon>
        <taxon>Streptococcus</taxon>
    </lineage>
</organism>
<dbReference type="InterPro" id="IPR028973">
    <property type="entry name" value="PhnB-like"/>
</dbReference>
<keyword evidence="3" id="KW-1185">Reference proteome</keyword>
<sequence>MISALNSYIVTNGNGREAVDFYQDLFQAQVTNLMLWKDAIPDCPKDREHLVLNAQLEFNGIRLQVSDENPDETYKAGTNLSIAIITDSPEEAKELYQKLIQNAQHVFLELQETFWSPAYANLIDQFGVMWQINTEGANA</sequence>
<keyword evidence="2" id="KW-0560">Oxidoreductase</keyword>
<dbReference type="KEGG" id="sfer:NCTC12278_01451"/>
<keyword evidence="2" id="KW-0223">Dioxygenase</keyword>
<evidence type="ECO:0000313" key="2">
    <source>
        <dbReference type="EMBL" id="SQF40872.1"/>
    </source>
</evidence>
<dbReference type="PANTHER" id="PTHR33990:SF1">
    <property type="entry name" value="PROTEIN YJDN"/>
    <property type="match status" value="1"/>
</dbReference>
<evidence type="ECO:0000313" key="3">
    <source>
        <dbReference type="Proteomes" id="UP000249495"/>
    </source>
</evidence>
<name>A0A2X3Y238_9STRE</name>
<proteinExistence type="predicted"/>
<dbReference type="SUPFAM" id="SSF54593">
    <property type="entry name" value="Glyoxalase/Bleomycin resistance protein/Dihydroxybiphenyl dioxygenase"/>
    <property type="match status" value="1"/>
</dbReference>
<dbReference type="GO" id="GO:0051213">
    <property type="term" value="F:dioxygenase activity"/>
    <property type="evidence" value="ECO:0007669"/>
    <property type="project" value="UniProtKB-KW"/>
</dbReference>